<evidence type="ECO:0008006" key="4">
    <source>
        <dbReference type="Google" id="ProtNLM"/>
    </source>
</evidence>
<feature type="transmembrane region" description="Helical" evidence="1">
    <location>
        <begin position="178"/>
        <end position="197"/>
    </location>
</feature>
<feature type="transmembrane region" description="Helical" evidence="1">
    <location>
        <begin position="266"/>
        <end position="286"/>
    </location>
</feature>
<feature type="transmembrane region" description="Helical" evidence="1">
    <location>
        <begin position="404"/>
        <end position="421"/>
    </location>
</feature>
<keyword evidence="3" id="KW-1185">Reference proteome</keyword>
<gene>
    <name evidence="2" type="ORF">ALO_18552</name>
</gene>
<feature type="transmembrane region" description="Helical" evidence="1">
    <location>
        <begin position="217"/>
        <end position="235"/>
    </location>
</feature>
<proteinExistence type="predicted"/>
<keyword evidence="1" id="KW-0472">Membrane</keyword>
<accession>F7NNL9</accession>
<comment type="caution">
    <text evidence="2">The sequence shown here is derived from an EMBL/GenBank/DDBJ whole genome shotgun (WGS) entry which is preliminary data.</text>
</comment>
<feature type="transmembrane region" description="Helical" evidence="1">
    <location>
        <begin position="105"/>
        <end position="127"/>
    </location>
</feature>
<evidence type="ECO:0000313" key="3">
    <source>
        <dbReference type="Proteomes" id="UP000003240"/>
    </source>
</evidence>
<evidence type="ECO:0000256" key="1">
    <source>
        <dbReference type="SAM" id="Phobius"/>
    </source>
</evidence>
<dbReference type="RefSeq" id="WP_004098798.1">
    <property type="nucleotide sequence ID" value="NZ_AFGF01000228.1"/>
</dbReference>
<reference evidence="2 3" key="1">
    <citation type="journal article" date="2011" name="EMBO J.">
        <title>Structural diversity of bacterial flagellar motors.</title>
        <authorList>
            <person name="Chen S."/>
            <person name="Beeby M."/>
            <person name="Murphy G.E."/>
            <person name="Leadbetter J.R."/>
            <person name="Hendrixson D.R."/>
            <person name="Briegel A."/>
            <person name="Li Z."/>
            <person name="Shi J."/>
            <person name="Tocheva E.I."/>
            <person name="Muller A."/>
            <person name="Dobro M.J."/>
            <person name="Jensen G.J."/>
        </authorList>
    </citation>
    <scope>NUCLEOTIDE SEQUENCE [LARGE SCALE GENOMIC DNA]</scope>
    <source>
        <strain evidence="2 3">DSM 6540</strain>
    </source>
</reference>
<dbReference type="Proteomes" id="UP000003240">
    <property type="component" value="Unassembled WGS sequence"/>
</dbReference>
<feature type="transmembrane region" description="Helical" evidence="1">
    <location>
        <begin position="354"/>
        <end position="373"/>
    </location>
</feature>
<evidence type="ECO:0000313" key="2">
    <source>
        <dbReference type="EMBL" id="EGO62362.1"/>
    </source>
</evidence>
<dbReference type="eggNOG" id="COG1055">
    <property type="taxonomic scope" value="Bacteria"/>
</dbReference>
<dbReference type="EMBL" id="AFGF01000228">
    <property type="protein sequence ID" value="EGO62362.1"/>
    <property type="molecule type" value="Genomic_DNA"/>
</dbReference>
<feature type="transmembrane region" description="Helical" evidence="1">
    <location>
        <begin position="12"/>
        <end position="32"/>
    </location>
</feature>
<dbReference type="InterPro" id="IPR031566">
    <property type="entry name" value="CitMHS_2"/>
</dbReference>
<feature type="transmembrane region" description="Helical" evidence="1">
    <location>
        <begin position="312"/>
        <end position="333"/>
    </location>
</feature>
<feature type="transmembrane region" description="Helical" evidence="1">
    <location>
        <begin position="427"/>
        <end position="449"/>
    </location>
</feature>
<feature type="transmembrane region" description="Helical" evidence="1">
    <location>
        <begin position="139"/>
        <end position="166"/>
    </location>
</feature>
<name>F7NNL9_9FIRM</name>
<keyword evidence="1" id="KW-0812">Transmembrane</keyword>
<protein>
    <recommendedName>
        <fullName evidence="4">Citrate transporter</fullName>
    </recommendedName>
</protein>
<dbReference type="AlphaFoldDB" id="F7NNL9"/>
<feature type="transmembrane region" description="Helical" evidence="1">
    <location>
        <begin position="470"/>
        <end position="493"/>
    </location>
</feature>
<feature type="transmembrane region" description="Helical" evidence="1">
    <location>
        <begin position="44"/>
        <end position="63"/>
    </location>
</feature>
<keyword evidence="1" id="KW-1133">Transmembrane helix</keyword>
<organism evidence="2 3">
    <name type="scientific">Acetonema longum DSM 6540</name>
    <dbReference type="NCBI Taxonomy" id="1009370"/>
    <lineage>
        <taxon>Bacteria</taxon>
        <taxon>Bacillati</taxon>
        <taxon>Bacillota</taxon>
        <taxon>Negativicutes</taxon>
        <taxon>Acetonemataceae</taxon>
        <taxon>Acetonema</taxon>
    </lineage>
</organism>
<dbReference type="Pfam" id="PF16980">
    <property type="entry name" value="CitMHS_2"/>
    <property type="match status" value="1"/>
</dbReference>
<sequence>MKKKKNVVLYNYAMVSGLLCIMAVLQPATGFAATGETLGARLPLWSVLPFIGILLSIAIAPILNLHWWEQNMGKVSFFWGCAFFLPFIIGFGFKQAFYQLLHIYVIDYIPFIILLTALFVISSGIVVRGSLAGTPAVNTTILGVGAVLASIIGTTGASMLLIRPLIRAMACREHKVHTIIFFIFLVGNIGGSLTPVGDPPLFLGFLHGVPFFWTLKLLPLFLVNVLALLGVYYFMDSYFIKKEAPVSLQMQPADAGGRHPLRVAGLMNFAFIGGIIAAIVFSGLFAKHPFFFDSAAGHDRGIGLLTADGHTLVMPLINICRDSIIVLLALLSLRLTPPALRRENQFTWGPIKEVAVLFAGIFATIIPALAILQSRGGELGVTTPAQFFWATGILSGFLDNAPTYLVFLSIAGGLGTVSGVWTDLGTMAPGILMAISAGSVFMGANTYIGNAPNFMVRSIAEGSGIKMPSFFAYMGWSISILIPLFILNTFLFFQ</sequence>
<feature type="transmembrane region" description="Helical" evidence="1">
    <location>
        <begin position="379"/>
        <end position="397"/>
    </location>
</feature>
<dbReference type="STRING" id="1009370.ALO_18552"/>